<proteinExistence type="predicted"/>
<organism evidence="2 3">
    <name type="scientific">Thalassiosira oceanica</name>
    <name type="common">Marine diatom</name>
    <dbReference type="NCBI Taxonomy" id="159749"/>
    <lineage>
        <taxon>Eukaryota</taxon>
        <taxon>Sar</taxon>
        <taxon>Stramenopiles</taxon>
        <taxon>Ochrophyta</taxon>
        <taxon>Bacillariophyta</taxon>
        <taxon>Coscinodiscophyceae</taxon>
        <taxon>Thalassiosirophycidae</taxon>
        <taxon>Thalassiosirales</taxon>
        <taxon>Thalassiosiraceae</taxon>
        <taxon>Thalassiosira</taxon>
    </lineage>
</organism>
<protein>
    <submittedName>
        <fullName evidence="2">Uncharacterized protein</fullName>
    </submittedName>
</protein>
<comment type="caution">
    <text evidence="2">The sequence shown here is derived from an EMBL/GenBank/DDBJ whole genome shotgun (WGS) entry which is preliminary data.</text>
</comment>
<feature type="compositionally biased region" description="Basic and acidic residues" evidence="1">
    <location>
        <begin position="1"/>
        <end position="15"/>
    </location>
</feature>
<dbReference type="AlphaFoldDB" id="K0RCK1"/>
<feature type="region of interest" description="Disordered" evidence="1">
    <location>
        <begin position="212"/>
        <end position="244"/>
    </location>
</feature>
<keyword evidence="3" id="KW-1185">Reference proteome</keyword>
<feature type="region of interest" description="Disordered" evidence="1">
    <location>
        <begin position="136"/>
        <end position="167"/>
    </location>
</feature>
<accession>K0RCK1</accession>
<name>K0RCK1_THAOC</name>
<feature type="region of interest" description="Disordered" evidence="1">
    <location>
        <begin position="1"/>
        <end position="38"/>
    </location>
</feature>
<dbReference type="EMBL" id="AGNL01050058">
    <property type="protein sequence ID" value="EJK44192.1"/>
    <property type="molecule type" value="Genomic_DNA"/>
</dbReference>
<evidence type="ECO:0000313" key="2">
    <source>
        <dbReference type="EMBL" id="EJK44192.1"/>
    </source>
</evidence>
<dbReference type="Proteomes" id="UP000266841">
    <property type="component" value="Unassembled WGS sequence"/>
</dbReference>
<evidence type="ECO:0000256" key="1">
    <source>
        <dbReference type="SAM" id="MobiDB-lite"/>
    </source>
</evidence>
<reference evidence="2 3" key="1">
    <citation type="journal article" date="2012" name="Genome Biol.">
        <title>Genome and low-iron response of an oceanic diatom adapted to chronic iron limitation.</title>
        <authorList>
            <person name="Lommer M."/>
            <person name="Specht M."/>
            <person name="Roy A.S."/>
            <person name="Kraemer L."/>
            <person name="Andreson R."/>
            <person name="Gutowska M.A."/>
            <person name="Wolf J."/>
            <person name="Bergner S.V."/>
            <person name="Schilhabel M.B."/>
            <person name="Klostermeier U.C."/>
            <person name="Beiko R.G."/>
            <person name="Rosenstiel P."/>
            <person name="Hippler M."/>
            <person name="Laroche J."/>
        </authorList>
    </citation>
    <scope>NUCLEOTIDE SEQUENCE [LARGE SCALE GENOMIC DNA]</scope>
    <source>
        <strain evidence="2 3">CCMP1005</strain>
    </source>
</reference>
<feature type="compositionally biased region" description="Basic residues" evidence="1">
    <location>
        <begin position="143"/>
        <end position="161"/>
    </location>
</feature>
<sequence>MHRYVRIGEEGEPKRSASCSSVPYADEQARRPRPRRTSERLGRALFRDHQPRVDPAGCIRAVRLLRVGRAPQFKRGAPGVCPAVPPCPTPSPALTCPSPTPSPNVSNFSLAPAQIFKDRRVQVWGCRGVRRVEEGAHTACKTKQARPKRKKKTPPAARSRHQTQSTSIDWCNSHRHHAAVPIVVGVVYGGKANEDQRVTTNAAASLIAESSTNGMRGLGSKGSKKSKSAKSATCTPNGGGSSGGSTAPNNDCGLCCPCVDCAGTPTNNQLCGAGNSFTCACPASIVICAPAP</sequence>
<evidence type="ECO:0000313" key="3">
    <source>
        <dbReference type="Proteomes" id="UP000266841"/>
    </source>
</evidence>
<gene>
    <name evidence="2" type="ORF">THAOC_37292</name>
</gene>